<protein>
    <submittedName>
        <fullName evidence="1">Uncharacterized protein</fullName>
    </submittedName>
</protein>
<evidence type="ECO:0000313" key="2">
    <source>
        <dbReference type="EMBL" id="KST67166.1"/>
    </source>
</evidence>
<dbReference type="RefSeq" id="WP_027842939.1">
    <property type="nucleotide sequence ID" value="NZ_LMTZ01000090.1"/>
</dbReference>
<keyword evidence="3" id="KW-1185">Reference proteome</keyword>
<name>A0A0V7ZRB5_9CYAN</name>
<sequence>MDSTVLEEFKKEMQQLMEKALNQPEFNECFKRYGLSDQEVGFPLVLNLDKIREINQSELKDSLQTVIGEELKLFGCCLVNGCIKCNPWF</sequence>
<dbReference type="EMBL" id="LMTZ01000090">
    <property type="protein sequence ID" value="KST67166.1"/>
    <property type="molecule type" value="Genomic_DNA"/>
</dbReference>
<comment type="caution">
    <text evidence="1">The sequence shown here is derived from an EMBL/GenBank/DDBJ whole genome shotgun (WGS) entry which is preliminary data.</text>
</comment>
<evidence type="ECO:0000313" key="3">
    <source>
        <dbReference type="Proteomes" id="UP000053372"/>
    </source>
</evidence>
<dbReference type="Proteomes" id="UP000053372">
    <property type="component" value="Unassembled WGS sequence"/>
</dbReference>
<dbReference type="EMBL" id="LMTZ01000092">
    <property type="protein sequence ID" value="KST66945.1"/>
    <property type="molecule type" value="Genomic_DNA"/>
</dbReference>
<dbReference type="AlphaFoldDB" id="A0A0V7ZRB5"/>
<evidence type="ECO:0000313" key="1">
    <source>
        <dbReference type="EMBL" id="KST66945.1"/>
    </source>
</evidence>
<organism evidence="1 3">
    <name type="scientific">Mastigocoleus testarum BC008</name>
    <dbReference type="NCBI Taxonomy" id="371196"/>
    <lineage>
        <taxon>Bacteria</taxon>
        <taxon>Bacillati</taxon>
        <taxon>Cyanobacteriota</taxon>
        <taxon>Cyanophyceae</taxon>
        <taxon>Nostocales</taxon>
        <taxon>Hapalosiphonaceae</taxon>
        <taxon>Mastigocoleus</taxon>
    </lineage>
</organism>
<proteinExistence type="predicted"/>
<accession>A0A0V7ZRB5</accession>
<reference evidence="1 3" key="1">
    <citation type="journal article" date="2015" name="Genome Announc.">
        <title>Draft Genome of the Euendolithic (true boring) Cyanobacterium Mastigocoleus testarum strain BC008.</title>
        <authorList>
            <person name="Guida B.S."/>
            <person name="Garcia-Pichel F."/>
        </authorList>
    </citation>
    <scope>NUCLEOTIDE SEQUENCE [LARGE SCALE GENOMIC DNA]</scope>
    <source>
        <strain evidence="1 3">BC008</strain>
    </source>
</reference>
<gene>
    <name evidence="1" type="ORF">BC008_27530</name>
    <name evidence="2" type="ORF">BC008_28650</name>
</gene>
<dbReference type="OrthoDB" id="516299at2"/>